<dbReference type="PANTHER" id="PTHR24223">
    <property type="entry name" value="ATP-BINDING CASSETTE SUB-FAMILY C"/>
    <property type="match status" value="1"/>
</dbReference>
<name>A0AAD6K4Z5_9ROSI</name>
<dbReference type="Pfam" id="PF00005">
    <property type="entry name" value="ABC_tran"/>
    <property type="match status" value="1"/>
</dbReference>
<evidence type="ECO:0000256" key="2">
    <source>
        <dbReference type="ARBA" id="ARBA00009726"/>
    </source>
</evidence>
<dbReference type="AlphaFoldDB" id="A0AAD6K4Z5"/>
<dbReference type="PANTHER" id="PTHR24223:SF456">
    <property type="entry name" value="MULTIDRUG RESISTANCE-ASSOCIATED PROTEIN LETHAL(2)03659"/>
    <property type="match status" value="1"/>
</dbReference>
<dbReference type="Proteomes" id="UP001162972">
    <property type="component" value="Chromosome 11"/>
</dbReference>
<dbReference type="InterPro" id="IPR003439">
    <property type="entry name" value="ABC_transporter-like_ATP-bd"/>
</dbReference>
<comment type="similarity">
    <text evidence="2">Belongs to the ABC transporter superfamily. ABCC family. Conjugate transporter (TC 3.A.1.208) subfamily.</text>
</comment>
<dbReference type="EMBL" id="JAPFFJ010000011">
    <property type="protein sequence ID" value="KAJ6417066.1"/>
    <property type="molecule type" value="Genomic_DNA"/>
</dbReference>
<evidence type="ECO:0000256" key="1">
    <source>
        <dbReference type="ARBA" id="ARBA00004141"/>
    </source>
</evidence>
<evidence type="ECO:0000313" key="7">
    <source>
        <dbReference type="Proteomes" id="UP001162972"/>
    </source>
</evidence>
<evidence type="ECO:0000256" key="4">
    <source>
        <dbReference type="ARBA" id="ARBA00022840"/>
    </source>
</evidence>
<sequence>MHKIANQADQSFIPTISVTEAGDNFSVGQRQLLSLSRALLRRSKILVLDEATAAVDVRTDALIQKTIREEFKSCTMLIIAHRLNTIIDCDRVLLLDSGRVLEYDTPEELLSNEDSAFSKMVQSTGAANAQYLRSLVIGGERQSRLGREENKQLDGQRRWLASSHWAAAAQFALAVSLTSSQNDLQQLEIVDENSVLKKTKDAVVTLQKVLEGKHDKEIDESLNQYQISRDGWWSALYKMVEGLAMMSRLGITVVYLWIQRGFTNQTMALKTKQLTGTMLKSSGICLMRKILRAL</sequence>
<dbReference type="Gene3D" id="3.40.50.300">
    <property type="entry name" value="P-loop containing nucleotide triphosphate hydrolases"/>
    <property type="match status" value="1"/>
</dbReference>
<evidence type="ECO:0000256" key="3">
    <source>
        <dbReference type="ARBA" id="ARBA00022741"/>
    </source>
</evidence>
<accession>A0AAD6K4Z5</accession>
<gene>
    <name evidence="6" type="ORF">OIU84_002874</name>
</gene>
<evidence type="ECO:0000259" key="5">
    <source>
        <dbReference type="Pfam" id="PF00005"/>
    </source>
</evidence>
<reference evidence="6 7" key="1">
    <citation type="journal article" date="2023" name="Int. J. Mol. Sci.">
        <title>De Novo Assembly and Annotation of 11 Diverse Shrub Willow (Salix) Genomes Reveals Novel Gene Organization in Sex-Linked Regions.</title>
        <authorList>
            <person name="Hyden B."/>
            <person name="Feng K."/>
            <person name="Yates T.B."/>
            <person name="Jawdy S."/>
            <person name="Cereghino C."/>
            <person name="Smart L.B."/>
            <person name="Muchero W."/>
        </authorList>
    </citation>
    <scope>NUCLEOTIDE SEQUENCE [LARGE SCALE GENOMIC DNA]</scope>
    <source>
        <tissue evidence="6">Shoot tip</tissue>
    </source>
</reference>
<evidence type="ECO:0000313" key="6">
    <source>
        <dbReference type="EMBL" id="KAJ6417066.1"/>
    </source>
</evidence>
<protein>
    <recommendedName>
        <fullName evidence="5">ABC transporter domain-containing protein</fullName>
    </recommendedName>
</protein>
<dbReference type="FunFam" id="3.40.50.300:FF:003492">
    <property type="entry name" value="AGAP012735-PA"/>
    <property type="match status" value="1"/>
</dbReference>
<dbReference type="GO" id="GO:0005524">
    <property type="term" value="F:ATP binding"/>
    <property type="evidence" value="ECO:0007669"/>
    <property type="project" value="UniProtKB-KW"/>
</dbReference>
<keyword evidence="3" id="KW-0547">Nucleotide-binding</keyword>
<dbReference type="InterPro" id="IPR050173">
    <property type="entry name" value="ABC_transporter_C-like"/>
</dbReference>
<dbReference type="InterPro" id="IPR027417">
    <property type="entry name" value="P-loop_NTPase"/>
</dbReference>
<dbReference type="GO" id="GO:0016887">
    <property type="term" value="F:ATP hydrolysis activity"/>
    <property type="evidence" value="ECO:0007669"/>
    <property type="project" value="InterPro"/>
</dbReference>
<keyword evidence="4" id="KW-0067">ATP-binding</keyword>
<keyword evidence="7" id="KW-1185">Reference proteome</keyword>
<comment type="subcellular location">
    <subcellularLocation>
        <location evidence="1">Membrane</location>
        <topology evidence="1">Multi-pass membrane protein</topology>
    </subcellularLocation>
</comment>
<organism evidence="6 7">
    <name type="scientific">Salix udensis</name>
    <dbReference type="NCBI Taxonomy" id="889485"/>
    <lineage>
        <taxon>Eukaryota</taxon>
        <taxon>Viridiplantae</taxon>
        <taxon>Streptophyta</taxon>
        <taxon>Embryophyta</taxon>
        <taxon>Tracheophyta</taxon>
        <taxon>Spermatophyta</taxon>
        <taxon>Magnoliopsida</taxon>
        <taxon>eudicotyledons</taxon>
        <taxon>Gunneridae</taxon>
        <taxon>Pentapetalae</taxon>
        <taxon>rosids</taxon>
        <taxon>fabids</taxon>
        <taxon>Malpighiales</taxon>
        <taxon>Salicaceae</taxon>
        <taxon>Saliceae</taxon>
        <taxon>Salix</taxon>
    </lineage>
</organism>
<dbReference type="SUPFAM" id="SSF52540">
    <property type="entry name" value="P-loop containing nucleoside triphosphate hydrolases"/>
    <property type="match status" value="1"/>
</dbReference>
<feature type="domain" description="ABC transporter" evidence="5">
    <location>
        <begin position="2"/>
        <end position="53"/>
    </location>
</feature>
<dbReference type="GO" id="GO:0042626">
    <property type="term" value="F:ATPase-coupled transmembrane transporter activity"/>
    <property type="evidence" value="ECO:0007669"/>
    <property type="project" value="TreeGrafter"/>
</dbReference>
<dbReference type="GO" id="GO:0016020">
    <property type="term" value="C:membrane"/>
    <property type="evidence" value="ECO:0007669"/>
    <property type="project" value="UniProtKB-SubCell"/>
</dbReference>
<comment type="caution">
    <text evidence="6">The sequence shown here is derived from an EMBL/GenBank/DDBJ whole genome shotgun (WGS) entry which is preliminary data.</text>
</comment>
<proteinExistence type="inferred from homology"/>